<name>A0ABU5CT65_9BACI</name>
<feature type="region of interest" description="Disordered" evidence="1">
    <location>
        <begin position="23"/>
        <end position="42"/>
    </location>
</feature>
<dbReference type="Proteomes" id="UP001275315">
    <property type="component" value="Unassembled WGS sequence"/>
</dbReference>
<sequence length="196" mass="22688">MLKYIWVMIFFLFILTACQSDNQTNNKQAPPSSTISERAVNHANNESKKQVQSLENKLVPPNFSITLFEMNYLEDKNELLFKMGYEINPEIYEILTKGNQEIHFILEYPESIVNILNESHSDVIIAEKPSNNYSKYQVTFTKKIELVEAEVAKIKENITGFNLLIADSEKDIISQFIDLYGYNQYNPETSNNTNLK</sequence>
<evidence type="ECO:0008006" key="5">
    <source>
        <dbReference type="Google" id="ProtNLM"/>
    </source>
</evidence>
<dbReference type="EMBL" id="JAWDIQ010000002">
    <property type="protein sequence ID" value="MDY0409560.1"/>
    <property type="molecule type" value="Genomic_DNA"/>
</dbReference>
<keyword evidence="2" id="KW-0732">Signal</keyword>
<evidence type="ECO:0000313" key="4">
    <source>
        <dbReference type="Proteomes" id="UP001275315"/>
    </source>
</evidence>
<dbReference type="RefSeq" id="WP_320380355.1">
    <property type="nucleotide sequence ID" value="NZ_JAWDIQ010000002.1"/>
</dbReference>
<evidence type="ECO:0000256" key="2">
    <source>
        <dbReference type="SAM" id="SignalP"/>
    </source>
</evidence>
<reference evidence="3 4" key="1">
    <citation type="submission" date="2023-10" db="EMBL/GenBank/DDBJ databases">
        <title>Virgibacillus soli CC-YMP-6 genome.</title>
        <authorList>
            <person name="Miliotis G."/>
            <person name="Sengupta P."/>
            <person name="Hameed A."/>
            <person name="Chuvochina M."/>
            <person name="Mcdonagh F."/>
            <person name="Simpson A.C."/>
            <person name="Singh N.K."/>
            <person name="Rekha P.D."/>
            <person name="Raman K."/>
            <person name="Hugenholtz P."/>
            <person name="Venkateswaran K."/>
        </authorList>
    </citation>
    <scope>NUCLEOTIDE SEQUENCE [LARGE SCALE GENOMIC DNA]</scope>
    <source>
        <strain evidence="3 4">CC-YMP-6</strain>
    </source>
</reference>
<accession>A0ABU5CT65</accession>
<feature type="compositionally biased region" description="Polar residues" evidence="1">
    <location>
        <begin position="23"/>
        <end position="36"/>
    </location>
</feature>
<feature type="signal peptide" evidence="2">
    <location>
        <begin position="1"/>
        <end position="19"/>
    </location>
</feature>
<comment type="caution">
    <text evidence="3">The sequence shown here is derived from an EMBL/GenBank/DDBJ whole genome shotgun (WGS) entry which is preliminary data.</text>
</comment>
<evidence type="ECO:0000313" key="3">
    <source>
        <dbReference type="EMBL" id="MDY0409560.1"/>
    </source>
</evidence>
<dbReference type="PROSITE" id="PS51257">
    <property type="entry name" value="PROKAR_LIPOPROTEIN"/>
    <property type="match status" value="1"/>
</dbReference>
<feature type="chain" id="PRO_5045332576" description="Lipoprotein" evidence="2">
    <location>
        <begin position="20"/>
        <end position="196"/>
    </location>
</feature>
<protein>
    <recommendedName>
        <fullName evidence="5">Lipoprotein</fullName>
    </recommendedName>
</protein>
<keyword evidence="4" id="KW-1185">Reference proteome</keyword>
<organism evidence="3 4">
    <name type="scientific">Paracerasibacillus soli</name>
    <dbReference type="NCBI Taxonomy" id="480284"/>
    <lineage>
        <taxon>Bacteria</taxon>
        <taxon>Bacillati</taxon>
        <taxon>Bacillota</taxon>
        <taxon>Bacilli</taxon>
        <taxon>Bacillales</taxon>
        <taxon>Bacillaceae</taxon>
        <taxon>Paracerasibacillus</taxon>
    </lineage>
</organism>
<proteinExistence type="predicted"/>
<gene>
    <name evidence="3" type="ORF">RWD45_14450</name>
</gene>
<evidence type="ECO:0000256" key="1">
    <source>
        <dbReference type="SAM" id="MobiDB-lite"/>
    </source>
</evidence>